<keyword evidence="1" id="KW-0472">Membrane</keyword>
<feature type="transmembrane region" description="Helical" evidence="1">
    <location>
        <begin position="25"/>
        <end position="42"/>
    </location>
</feature>
<keyword evidence="1" id="KW-1133">Transmembrane helix</keyword>
<feature type="transmembrane region" description="Helical" evidence="1">
    <location>
        <begin position="63"/>
        <end position="82"/>
    </location>
</feature>
<dbReference type="AlphaFoldDB" id="A0A9N8K2L9"/>
<reference evidence="2" key="1">
    <citation type="submission" date="2020-06" db="EMBL/GenBank/DDBJ databases">
        <authorList>
            <person name="Onetto C."/>
        </authorList>
    </citation>
    <scope>NUCLEOTIDE SEQUENCE</scope>
</reference>
<dbReference type="OrthoDB" id="3889653at2759"/>
<comment type="caution">
    <text evidence="2">The sequence shown here is derived from an EMBL/GenBank/DDBJ whole genome shotgun (WGS) entry which is preliminary data.</text>
</comment>
<gene>
    <name evidence="2" type="ORF">AWRI4233_LOCUS5397</name>
</gene>
<keyword evidence="3" id="KW-1185">Reference proteome</keyword>
<evidence type="ECO:0000313" key="2">
    <source>
        <dbReference type="EMBL" id="CAD0095971.1"/>
    </source>
</evidence>
<organism evidence="2 3">
    <name type="scientific">Aureobasidium mustum</name>
    <dbReference type="NCBI Taxonomy" id="2773714"/>
    <lineage>
        <taxon>Eukaryota</taxon>
        <taxon>Fungi</taxon>
        <taxon>Dikarya</taxon>
        <taxon>Ascomycota</taxon>
        <taxon>Pezizomycotina</taxon>
        <taxon>Dothideomycetes</taxon>
        <taxon>Dothideomycetidae</taxon>
        <taxon>Dothideales</taxon>
        <taxon>Saccotheciaceae</taxon>
        <taxon>Aureobasidium</taxon>
    </lineage>
</organism>
<proteinExistence type="predicted"/>
<dbReference type="Proteomes" id="UP000714618">
    <property type="component" value="Unassembled WGS sequence"/>
</dbReference>
<keyword evidence="1" id="KW-0812">Transmembrane</keyword>
<evidence type="ECO:0000313" key="3">
    <source>
        <dbReference type="Proteomes" id="UP000714618"/>
    </source>
</evidence>
<accession>A0A9N8K2L9</accession>
<name>A0A9N8K2L9_9PEZI</name>
<protein>
    <submittedName>
        <fullName evidence="2">Uncharacterized protein</fullName>
    </submittedName>
</protein>
<dbReference type="EMBL" id="CAIJEO010000007">
    <property type="protein sequence ID" value="CAD0095971.1"/>
    <property type="molecule type" value="Genomic_DNA"/>
</dbReference>
<sequence length="92" mass="10581">MILIIDLLWLLFALANDCLFFMLSGQVMFASLVLLLFFWGAFDRRGEIPWNAIFETGFMVRDGFLYLYIFMTLEALLLRLTSAPGMPSTESL</sequence>
<evidence type="ECO:0000256" key="1">
    <source>
        <dbReference type="SAM" id="Phobius"/>
    </source>
</evidence>